<feature type="chain" id="PRO_5002240399" evidence="2">
    <location>
        <begin position="21"/>
        <end position="160"/>
    </location>
</feature>
<keyword evidence="4" id="KW-1185">Reference proteome</keyword>
<evidence type="ECO:0000313" key="4">
    <source>
        <dbReference type="Proteomes" id="UP000053342"/>
    </source>
</evidence>
<dbReference type="AlphaFoldDB" id="A0A0D2DF19"/>
<feature type="signal peptide" evidence="2">
    <location>
        <begin position="1"/>
        <end position="20"/>
    </location>
</feature>
<dbReference type="EMBL" id="KN847337">
    <property type="protein sequence ID" value="KIW40995.1"/>
    <property type="molecule type" value="Genomic_DNA"/>
</dbReference>
<dbReference type="Proteomes" id="UP000053342">
    <property type="component" value="Unassembled WGS sequence"/>
</dbReference>
<dbReference type="GeneID" id="27358667"/>
<accession>A0A0D2DF19</accession>
<feature type="region of interest" description="Disordered" evidence="1">
    <location>
        <begin position="126"/>
        <end position="150"/>
    </location>
</feature>
<dbReference type="VEuPathDB" id="FungiDB:PV06_06593"/>
<protein>
    <submittedName>
        <fullName evidence="3">Uncharacterized protein</fullName>
    </submittedName>
</protein>
<organism evidence="3 4">
    <name type="scientific">Exophiala oligosperma</name>
    <dbReference type="NCBI Taxonomy" id="215243"/>
    <lineage>
        <taxon>Eukaryota</taxon>
        <taxon>Fungi</taxon>
        <taxon>Dikarya</taxon>
        <taxon>Ascomycota</taxon>
        <taxon>Pezizomycotina</taxon>
        <taxon>Eurotiomycetes</taxon>
        <taxon>Chaetothyriomycetidae</taxon>
        <taxon>Chaetothyriales</taxon>
        <taxon>Herpotrichiellaceae</taxon>
        <taxon>Exophiala</taxon>
    </lineage>
</organism>
<reference evidence="3 4" key="1">
    <citation type="submission" date="2015-01" db="EMBL/GenBank/DDBJ databases">
        <title>The Genome Sequence of Exophiala oligosperma CBS72588.</title>
        <authorList>
            <consortium name="The Broad Institute Genomics Platform"/>
            <person name="Cuomo C."/>
            <person name="de Hoog S."/>
            <person name="Gorbushina A."/>
            <person name="Stielow B."/>
            <person name="Teixiera M."/>
            <person name="Abouelleil A."/>
            <person name="Chapman S.B."/>
            <person name="Priest M."/>
            <person name="Young S.K."/>
            <person name="Wortman J."/>
            <person name="Nusbaum C."/>
            <person name="Birren B."/>
        </authorList>
    </citation>
    <scope>NUCLEOTIDE SEQUENCE [LARGE SCALE GENOMIC DNA]</scope>
    <source>
        <strain evidence="3 4">CBS 72588</strain>
    </source>
</reference>
<evidence type="ECO:0000313" key="3">
    <source>
        <dbReference type="EMBL" id="KIW40995.1"/>
    </source>
</evidence>
<name>A0A0D2DF19_9EURO</name>
<keyword evidence="2" id="KW-0732">Signal</keyword>
<evidence type="ECO:0000256" key="1">
    <source>
        <dbReference type="SAM" id="MobiDB-lite"/>
    </source>
</evidence>
<evidence type="ECO:0000256" key="2">
    <source>
        <dbReference type="SAM" id="SignalP"/>
    </source>
</evidence>
<feature type="compositionally biased region" description="Acidic residues" evidence="1">
    <location>
        <begin position="132"/>
        <end position="146"/>
    </location>
</feature>
<dbReference type="RefSeq" id="XP_016261211.1">
    <property type="nucleotide sequence ID" value="XM_016407731.1"/>
</dbReference>
<dbReference type="HOGENOM" id="CLU_107227_0_0_1"/>
<proteinExistence type="predicted"/>
<sequence>MIPLRLAFSLLFLVATTVFSAVLPATSQNTYQSSLNKLNPLQTVDRLECKTSTQRMRCYGGPLVTIQTCASQCTCEEGRISCSSFSHCDDSSMDTFCGSLCGCGVVPAVNSKSGIKKETVVSAYRYKNSVQDPDEDDDADNDDDLNPTENIRRIASYLER</sequence>
<dbReference type="OrthoDB" id="10440602at2759"/>
<gene>
    <name evidence="3" type="ORF">PV06_06593</name>
</gene>